<keyword evidence="2" id="KW-1133">Transmembrane helix</keyword>
<keyword evidence="2" id="KW-0812">Transmembrane</keyword>
<proteinExistence type="predicted"/>
<organism evidence="3">
    <name type="scientific">freshwater metagenome</name>
    <dbReference type="NCBI Taxonomy" id="449393"/>
    <lineage>
        <taxon>unclassified sequences</taxon>
        <taxon>metagenomes</taxon>
        <taxon>ecological metagenomes</taxon>
    </lineage>
</organism>
<gene>
    <name evidence="3" type="ORF">UFOPK3662_01329</name>
</gene>
<dbReference type="AlphaFoldDB" id="A0A6J7IP80"/>
<accession>A0A6J7IP80</accession>
<dbReference type="EMBL" id="CAFBMW010000008">
    <property type="protein sequence ID" value="CAB4932650.1"/>
    <property type="molecule type" value="Genomic_DNA"/>
</dbReference>
<keyword evidence="2" id="KW-0472">Membrane</keyword>
<feature type="transmembrane region" description="Helical" evidence="2">
    <location>
        <begin position="21"/>
        <end position="42"/>
    </location>
</feature>
<protein>
    <submittedName>
        <fullName evidence="3">Unannotated protein</fullName>
    </submittedName>
</protein>
<reference evidence="3" key="1">
    <citation type="submission" date="2020-05" db="EMBL/GenBank/DDBJ databases">
        <authorList>
            <person name="Chiriac C."/>
            <person name="Salcher M."/>
            <person name="Ghai R."/>
            <person name="Kavagutti S V."/>
        </authorList>
    </citation>
    <scope>NUCLEOTIDE SEQUENCE</scope>
</reference>
<evidence type="ECO:0000313" key="3">
    <source>
        <dbReference type="EMBL" id="CAB4932650.1"/>
    </source>
</evidence>
<name>A0A6J7IP80_9ZZZZ</name>
<feature type="region of interest" description="Disordered" evidence="1">
    <location>
        <begin position="1"/>
        <end position="20"/>
    </location>
</feature>
<sequence length="176" mass="17622">MSPAPKTTTAGTRRPLRVPAAARASGPTALAALVVALVVGIVGMHGLASHGPHADPTAVSDTMSMTGATSAQRSAMPSGGSHEGHERSAKPHTANAATGTAADPGSGSSHDLAGMVMLCVVMLAAAALTLLVLLAVRTVRPLLPAAFHPAAAPARALQWVRGTGPPHVWAFSVIRC</sequence>
<evidence type="ECO:0000256" key="2">
    <source>
        <dbReference type="SAM" id="Phobius"/>
    </source>
</evidence>
<evidence type="ECO:0000256" key="1">
    <source>
        <dbReference type="SAM" id="MobiDB-lite"/>
    </source>
</evidence>
<feature type="region of interest" description="Disordered" evidence="1">
    <location>
        <begin position="52"/>
        <end position="106"/>
    </location>
</feature>
<feature type="transmembrane region" description="Helical" evidence="2">
    <location>
        <begin position="112"/>
        <end position="136"/>
    </location>
</feature>
<feature type="compositionally biased region" description="Polar residues" evidence="1">
    <location>
        <begin position="59"/>
        <end position="75"/>
    </location>
</feature>
<feature type="compositionally biased region" description="Polar residues" evidence="1">
    <location>
        <begin position="1"/>
        <end position="11"/>
    </location>
</feature>